<dbReference type="GO" id="GO:0016020">
    <property type="term" value="C:membrane"/>
    <property type="evidence" value="ECO:0007669"/>
    <property type="project" value="InterPro"/>
</dbReference>
<accession>A0A839UTT5</accession>
<keyword evidence="8 17" id="KW-0812">Transmembrane</keyword>
<organism evidence="18 19">
    <name type="scientific">Simiduia aestuariiviva</name>
    <dbReference type="NCBI Taxonomy" id="1510459"/>
    <lineage>
        <taxon>Bacteria</taxon>
        <taxon>Pseudomonadati</taxon>
        <taxon>Pseudomonadota</taxon>
        <taxon>Gammaproteobacteria</taxon>
        <taxon>Cellvibrionales</taxon>
        <taxon>Cellvibrionaceae</taxon>
        <taxon>Simiduia</taxon>
    </lineage>
</organism>
<evidence type="ECO:0000313" key="18">
    <source>
        <dbReference type="EMBL" id="MBB3170131.1"/>
    </source>
</evidence>
<dbReference type="RefSeq" id="WP_183911628.1">
    <property type="nucleotide sequence ID" value="NZ_JACHXZ010000005.1"/>
</dbReference>
<keyword evidence="12" id="KW-0594">Phospholipid biosynthesis</keyword>
<feature type="transmembrane region" description="Helical" evidence="17">
    <location>
        <begin position="48"/>
        <end position="68"/>
    </location>
</feature>
<evidence type="ECO:0000256" key="9">
    <source>
        <dbReference type="ARBA" id="ARBA00022989"/>
    </source>
</evidence>
<evidence type="ECO:0000256" key="17">
    <source>
        <dbReference type="SAM" id="Phobius"/>
    </source>
</evidence>
<comment type="catalytic activity">
    <reaction evidence="1">
        <text>a CDP-1,2-diacyl-sn-glycerol + L-serine = a 1,2-diacyl-sn-glycero-3-phospho-L-serine + CMP + H(+)</text>
        <dbReference type="Rhea" id="RHEA:16913"/>
        <dbReference type="ChEBI" id="CHEBI:15378"/>
        <dbReference type="ChEBI" id="CHEBI:33384"/>
        <dbReference type="ChEBI" id="CHEBI:57262"/>
        <dbReference type="ChEBI" id="CHEBI:58332"/>
        <dbReference type="ChEBI" id="CHEBI:60377"/>
        <dbReference type="EC" id="2.7.8.8"/>
    </reaction>
</comment>
<evidence type="ECO:0000256" key="6">
    <source>
        <dbReference type="ARBA" id="ARBA00022516"/>
    </source>
</evidence>
<evidence type="ECO:0000256" key="1">
    <source>
        <dbReference type="ARBA" id="ARBA00000287"/>
    </source>
</evidence>
<dbReference type="GO" id="GO:0012505">
    <property type="term" value="C:endomembrane system"/>
    <property type="evidence" value="ECO:0007669"/>
    <property type="project" value="UniProtKB-SubCell"/>
</dbReference>
<evidence type="ECO:0000256" key="11">
    <source>
        <dbReference type="ARBA" id="ARBA00023136"/>
    </source>
</evidence>
<dbReference type="PANTHER" id="PTHR14269">
    <property type="entry name" value="CDP-DIACYLGLYCEROL--GLYCEROL-3-PHOSPHATE 3-PHOSPHATIDYLTRANSFERASE-RELATED"/>
    <property type="match status" value="1"/>
</dbReference>
<keyword evidence="11 17" id="KW-0472">Membrane</keyword>
<keyword evidence="6" id="KW-0444">Lipid biosynthesis</keyword>
<name>A0A839UTT5_9GAMM</name>
<protein>
    <recommendedName>
        <fullName evidence="5">CDP-diacylglycerol--serine O-phosphatidyltransferase</fullName>
        <ecNumber evidence="4">2.7.8.8</ecNumber>
    </recommendedName>
    <alternativeName>
        <fullName evidence="14">Phosphatidylserine synthase</fullName>
    </alternativeName>
</protein>
<evidence type="ECO:0000256" key="15">
    <source>
        <dbReference type="RuleBase" id="RU003750"/>
    </source>
</evidence>
<keyword evidence="19" id="KW-1185">Reference proteome</keyword>
<evidence type="ECO:0000256" key="10">
    <source>
        <dbReference type="ARBA" id="ARBA00023098"/>
    </source>
</evidence>
<dbReference type="PROSITE" id="PS00379">
    <property type="entry name" value="CDP_ALCOHOL_P_TRANSF"/>
    <property type="match status" value="1"/>
</dbReference>
<feature type="transmembrane region" description="Helical" evidence="17">
    <location>
        <begin position="194"/>
        <end position="215"/>
    </location>
</feature>
<sequence>MTNKTSKSSGQKGECADTTPVEPLTTTLVDEHVEVVEENGEKVRHKGIYLLPNLFTTGALFSGFYAVIAGMNQSFEAAAIAIFVAMLLDGLDGRVARLTNTSSAFGEQYDSLSDMVSFGVAPALVMFSWALQDLGKLGWAAAFTYCAGGALRLARFNTQIGVVDKRYFVGLASPAAAALVAGTVWAGADLKPEGMLLVVCALVTAFAGVLMVSNVRYTSFKEVDFKGRVPFVVMLVVVLGFAVVTIDPPRILLAIFAGYAASGPVMVLWRKYRALRAKPTTENSTD</sequence>
<dbReference type="GO" id="GO:0003882">
    <property type="term" value="F:CDP-diacylglycerol-serine O-phosphatidyltransferase activity"/>
    <property type="evidence" value="ECO:0007669"/>
    <property type="project" value="UniProtKB-EC"/>
</dbReference>
<evidence type="ECO:0000256" key="4">
    <source>
        <dbReference type="ARBA" id="ARBA00013174"/>
    </source>
</evidence>
<feature type="transmembrane region" description="Helical" evidence="17">
    <location>
        <begin position="167"/>
        <end position="188"/>
    </location>
</feature>
<comment type="similarity">
    <text evidence="3 15">Belongs to the CDP-alcohol phosphatidyltransferase class-I family.</text>
</comment>
<evidence type="ECO:0000256" key="14">
    <source>
        <dbReference type="ARBA" id="ARBA00032361"/>
    </source>
</evidence>
<evidence type="ECO:0000256" key="5">
    <source>
        <dbReference type="ARBA" id="ARBA00017171"/>
    </source>
</evidence>
<evidence type="ECO:0000256" key="13">
    <source>
        <dbReference type="ARBA" id="ARBA00023264"/>
    </source>
</evidence>
<feature type="region of interest" description="Disordered" evidence="16">
    <location>
        <begin position="1"/>
        <end position="23"/>
    </location>
</feature>
<keyword evidence="10" id="KW-0443">Lipid metabolism</keyword>
<evidence type="ECO:0000256" key="8">
    <source>
        <dbReference type="ARBA" id="ARBA00022692"/>
    </source>
</evidence>
<dbReference type="InterPro" id="IPR000462">
    <property type="entry name" value="CDP-OH_P_trans"/>
</dbReference>
<feature type="transmembrane region" description="Helical" evidence="17">
    <location>
        <begin position="227"/>
        <end position="245"/>
    </location>
</feature>
<keyword evidence="9 17" id="KW-1133">Transmembrane helix</keyword>
<dbReference type="PANTHER" id="PTHR14269:SF61">
    <property type="entry name" value="CDP-DIACYLGLYCEROL--SERINE O-PHOSPHATIDYLTRANSFERASE"/>
    <property type="match status" value="1"/>
</dbReference>
<dbReference type="InterPro" id="IPR050324">
    <property type="entry name" value="CDP-alcohol_PTase-I"/>
</dbReference>
<evidence type="ECO:0000256" key="2">
    <source>
        <dbReference type="ARBA" id="ARBA00004127"/>
    </source>
</evidence>
<reference evidence="18 19" key="1">
    <citation type="submission" date="2020-08" db="EMBL/GenBank/DDBJ databases">
        <title>Genomic Encyclopedia of Type Strains, Phase III (KMG-III): the genomes of soil and plant-associated and newly described type strains.</title>
        <authorList>
            <person name="Whitman W."/>
        </authorList>
    </citation>
    <scope>NUCLEOTIDE SEQUENCE [LARGE SCALE GENOMIC DNA]</scope>
    <source>
        <strain evidence="18 19">CECT 8571</strain>
    </source>
</reference>
<feature type="transmembrane region" description="Helical" evidence="17">
    <location>
        <begin position="137"/>
        <end position="155"/>
    </location>
</feature>
<feature type="compositionally biased region" description="Polar residues" evidence="16">
    <location>
        <begin position="1"/>
        <end position="11"/>
    </location>
</feature>
<dbReference type="InterPro" id="IPR004533">
    <property type="entry name" value="CDP-diaglyc--ser_O-PTrfase"/>
</dbReference>
<dbReference type="InterPro" id="IPR048254">
    <property type="entry name" value="CDP_ALCOHOL_P_TRANSF_CS"/>
</dbReference>
<dbReference type="GO" id="GO:0008654">
    <property type="term" value="P:phospholipid biosynthetic process"/>
    <property type="evidence" value="ECO:0007669"/>
    <property type="project" value="UniProtKB-KW"/>
</dbReference>
<evidence type="ECO:0000313" key="19">
    <source>
        <dbReference type="Proteomes" id="UP000559987"/>
    </source>
</evidence>
<dbReference type="AlphaFoldDB" id="A0A839UTT5"/>
<dbReference type="NCBIfam" id="TIGR00473">
    <property type="entry name" value="pssA"/>
    <property type="match status" value="1"/>
</dbReference>
<dbReference type="EC" id="2.7.8.8" evidence="4"/>
<comment type="subcellular location">
    <subcellularLocation>
        <location evidence="2">Endomembrane system</location>
        <topology evidence="2">Multi-pass membrane protein</topology>
    </subcellularLocation>
</comment>
<evidence type="ECO:0000256" key="3">
    <source>
        <dbReference type="ARBA" id="ARBA00010441"/>
    </source>
</evidence>
<dbReference type="Gene3D" id="1.20.120.1760">
    <property type="match status" value="1"/>
</dbReference>
<keyword evidence="7 15" id="KW-0808">Transferase</keyword>
<keyword evidence="13" id="KW-1208">Phospholipid metabolism</keyword>
<gene>
    <name evidence="18" type="ORF">FHS30_003348</name>
</gene>
<evidence type="ECO:0000256" key="7">
    <source>
        <dbReference type="ARBA" id="ARBA00022679"/>
    </source>
</evidence>
<dbReference type="EMBL" id="JACHXZ010000005">
    <property type="protein sequence ID" value="MBB3170131.1"/>
    <property type="molecule type" value="Genomic_DNA"/>
</dbReference>
<feature type="transmembrane region" description="Helical" evidence="17">
    <location>
        <begin position="251"/>
        <end position="269"/>
    </location>
</feature>
<evidence type="ECO:0000256" key="12">
    <source>
        <dbReference type="ARBA" id="ARBA00023209"/>
    </source>
</evidence>
<proteinExistence type="inferred from homology"/>
<dbReference type="Pfam" id="PF01066">
    <property type="entry name" value="CDP-OH_P_transf"/>
    <property type="match status" value="1"/>
</dbReference>
<evidence type="ECO:0000256" key="16">
    <source>
        <dbReference type="SAM" id="MobiDB-lite"/>
    </source>
</evidence>
<dbReference type="InterPro" id="IPR043130">
    <property type="entry name" value="CDP-OH_PTrfase_TM_dom"/>
</dbReference>
<comment type="caution">
    <text evidence="18">The sequence shown here is derived from an EMBL/GenBank/DDBJ whole genome shotgun (WGS) entry which is preliminary data.</text>
</comment>
<dbReference type="Proteomes" id="UP000559987">
    <property type="component" value="Unassembled WGS sequence"/>
</dbReference>